<gene>
    <name evidence="2" type="ORF">G6011_03130</name>
</gene>
<dbReference type="AlphaFoldDB" id="A0AAD4IEH4"/>
<evidence type="ECO:0000313" key="3">
    <source>
        <dbReference type="Proteomes" id="UP001199106"/>
    </source>
</evidence>
<organism evidence="2 3">
    <name type="scientific">Alternaria panax</name>
    <dbReference type="NCBI Taxonomy" id="48097"/>
    <lineage>
        <taxon>Eukaryota</taxon>
        <taxon>Fungi</taxon>
        <taxon>Dikarya</taxon>
        <taxon>Ascomycota</taxon>
        <taxon>Pezizomycotina</taxon>
        <taxon>Dothideomycetes</taxon>
        <taxon>Pleosporomycetidae</taxon>
        <taxon>Pleosporales</taxon>
        <taxon>Pleosporineae</taxon>
        <taxon>Pleosporaceae</taxon>
        <taxon>Alternaria</taxon>
        <taxon>Alternaria sect. Panax</taxon>
    </lineage>
</organism>
<accession>A0AAD4IEH4</accession>
<dbReference type="Proteomes" id="UP001199106">
    <property type="component" value="Unassembled WGS sequence"/>
</dbReference>
<name>A0AAD4IEH4_9PLEO</name>
<keyword evidence="3" id="KW-1185">Reference proteome</keyword>
<dbReference type="EMBL" id="JAANER010000002">
    <property type="protein sequence ID" value="KAG9193095.1"/>
    <property type="molecule type" value="Genomic_DNA"/>
</dbReference>
<proteinExistence type="predicted"/>
<reference evidence="2" key="1">
    <citation type="submission" date="2021-07" db="EMBL/GenBank/DDBJ databases">
        <title>Genome Resource of American Ginseng Black Spot Pathogen Alternaria panax.</title>
        <authorList>
            <person name="Qiu C."/>
            <person name="Wang W."/>
            <person name="Liu Z."/>
        </authorList>
    </citation>
    <scope>NUCLEOTIDE SEQUENCE</scope>
    <source>
        <strain evidence="2">BNCC115425</strain>
    </source>
</reference>
<feature type="region of interest" description="Disordered" evidence="1">
    <location>
        <begin position="68"/>
        <end position="88"/>
    </location>
</feature>
<protein>
    <submittedName>
        <fullName evidence="2">Uncharacterized protein</fullName>
    </submittedName>
</protein>
<evidence type="ECO:0000313" key="2">
    <source>
        <dbReference type="EMBL" id="KAG9193095.1"/>
    </source>
</evidence>
<sequence length="143" mass="15795">MSSRTSTVDNGILAAMYTLTRCQARTPSFSPRDTGIKNIEGRMEDTGDVSHSAVPAISVEKRRRMSIGLRNSIPGHGTINKEATEEDEEDIEIEELGALASRATDSIDLIRRDSEKIGTASAKRRMSRKNKVMGWFVGIFHQA</sequence>
<evidence type="ECO:0000256" key="1">
    <source>
        <dbReference type="SAM" id="MobiDB-lite"/>
    </source>
</evidence>
<comment type="caution">
    <text evidence="2">The sequence shown here is derived from an EMBL/GenBank/DDBJ whole genome shotgun (WGS) entry which is preliminary data.</text>
</comment>